<organism evidence="5 6">
    <name type="scientific">Maridesulfovibrio hydrothermalis AM13 = DSM 14728</name>
    <dbReference type="NCBI Taxonomy" id="1121451"/>
    <lineage>
        <taxon>Bacteria</taxon>
        <taxon>Pseudomonadati</taxon>
        <taxon>Thermodesulfobacteriota</taxon>
        <taxon>Desulfovibrionia</taxon>
        <taxon>Desulfovibrionales</taxon>
        <taxon>Desulfovibrionaceae</taxon>
        <taxon>Maridesulfovibrio</taxon>
    </lineage>
</organism>
<proteinExistence type="predicted"/>
<dbReference type="KEGG" id="dhy:DESAM_21798"/>
<evidence type="ECO:0000256" key="1">
    <source>
        <dbReference type="ARBA" id="ARBA00012528"/>
    </source>
</evidence>
<evidence type="ECO:0000313" key="5">
    <source>
        <dbReference type="EMBL" id="CCO24075.1"/>
    </source>
</evidence>
<dbReference type="EC" id="2.7.7.65" evidence="1"/>
<dbReference type="InterPro" id="IPR001789">
    <property type="entry name" value="Sig_transdc_resp-reg_receiver"/>
</dbReference>
<keyword evidence="6" id="KW-1185">Reference proteome</keyword>
<reference evidence="5 6" key="1">
    <citation type="submission" date="2012-10" db="EMBL/GenBank/DDBJ databases">
        <authorList>
            <person name="Genoscope - CEA"/>
        </authorList>
    </citation>
    <scope>NUCLEOTIDE SEQUENCE [LARGE SCALE GENOMIC DNA]</scope>
    <source>
        <strain evidence="6">AM13 / DSM 14728</strain>
    </source>
</reference>
<dbReference type="eggNOG" id="COG3706">
    <property type="taxonomic scope" value="Bacteria"/>
</dbReference>
<evidence type="ECO:0000259" key="4">
    <source>
        <dbReference type="PROSITE" id="PS50887"/>
    </source>
</evidence>
<dbReference type="PANTHER" id="PTHR45138:SF25">
    <property type="entry name" value="GGDEF DOMAIN PROTEIN"/>
    <property type="match status" value="1"/>
</dbReference>
<dbReference type="GO" id="GO:1902201">
    <property type="term" value="P:negative regulation of bacterial-type flagellum-dependent cell motility"/>
    <property type="evidence" value="ECO:0007669"/>
    <property type="project" value="TreeGrafter"/>
</dbReference>
<evidence type="ECO:0000259" key="3">
    <source>
        <dbReference type="PROSITE" id="PS50110"/>
    </source>
</evidence>
<dbReference type="EMBL" id="FO203522">
    <property type="protein sequence ID" value="CCO24075.1"/>
    <property type="molecule type" value="Genomic_DNA"/>
</dbReference>
<dbReference type="GO" id="GO:0052621">
    <property type="term" value="F:diguanylate cyclase activity"/>
    <property type="evidence" value="ECO:0007669"/>
    <property type="project" value="UniProtKB-EC"/>
</dbReference>
<sequence length="330" mass="37548">MLFSDAKLPRMDNNKDHGLLGLSRHRAILVSPDEKLKELLQSIWTPDVLEFSFYTEAKGAVEDLFNDPPDLLIVDNRLTDIPAVELARLVKSENVYRQLPVIICLDDADLAKPWDWNEIEVDDFLVRPFFMPVVRDRVNLTLCRAMRALDANPLSKLPGNTSIIRRIQTLIDRQQDFALAYCDLDYFKSFNDKYGFSRGDEVLMLSARIIVNTVKSFAGEQTFVGHVGGDDFVVITSPDIVEEVCQRIIFSFDGIVPNFYDLEDRKRKSIVSTDRQGNIQTFPLMAISIAVVFNIDGRLKHFGEASAIAMGLKKKAKENPKSNYVLDRRN</sequence>
<dbReference type="AlphaFoldDB" id="L0RD02"/>
<dbReference type="Gene3D" id="3.30.70.270">
    <property type="match status" value="1"/>
</dbReference>
<feature type="modified residue" description="4-aspartylphosphate" evidence="2">
    <location>
        <position position="75"/>
    </location>
</feature>
<dbReference type="PATRIC" id="fig|1121451.3.peg.2034"/>
<dbReference type="GO" id="GO:0043709">
    <property type="term" value="P:cell adhesion involved in single-species biofilm formation"/>
    <property type="evidence" value="ECO:0007669"/>
    <property type="project" value="TreeGrafter"/>
</dbReference>
<name>L0RD02_9BACT</name>
<dbReference type="GO" id="GO:0005886">
    <property type="term" value="C:plasma membrane"/>
    <property type="evidence" value="ECO:0007669"/>
    <property type="project" value="TreeGrafter"/>
</dbReference>
<dbReference type="HOGENOM" id="CLU_000445_11_7_7"/>
<dbReference type="PROSITE" id="PS50110">
    <property type="entry name" value="RESPONSE_REGULATORY"/>
    <property type="match status" value="1"/>
</dbReference>
<dbReference type="Proteomes" id="UP000010808">
    <property type="component" value="Chromosome"/>
</dbReference>
<dbReference type="InterPro" id="IPR050469">
    <property type="entry name" value="Diguanylate_Cyclase"/>
</dbReference>
<evidence type="ECO:0000256" key="2">
    <source>
        <dbReference type="PROSITE-ProRule" id="PRU00169"/>
    </source>
</evidence>
<dbReference type="STRING" id="1121451.DESAM_21798"/>
<dbReference type="Pfam" id="PF00990">
    <property type="entry name" value="GGDEF"/>
    <property type="match status" value="1"/>
</dbReference>
<dbReference type="InterPro" id="IPR043128">
    <property type="entry name" value="Rev_trsase/Diguanyl_cyclase"/>
</dbReference>
<dbReference type="InterPro" id="IPR029787">
    <property type="entry name" value="Nucleotide_cyclase"/>
</dbReference>
<dbReference type="NCBIfam" id="TIGR00254">
    <property type="entry name" value="GGDEF"/>
    <property type="match status" value="1"/>
</dbReference>
<dbReference type="InterPro" id="IPR000160">
    <property type="entry name" value="GGDEF_dom"/>
</dbReference>
<dbReference type="PANTHER" id="PTHR45138">
    <property type="entry name" value="REGULATORY COMPONENTS OF SENSORY TRANSDUCTION SYSTEM"/>
    <property type="match status" value="1"/>
</dbReference>
<gene>
    <name evidence="5" type="ORF">DESAM_21798</name>
</gene>
<feature type="domain" description="GGDEF" evidence="4">
    <location>
        <begin position="175"/>
        <end position="329"/>
    </location>
</feature>
<dbReference type="SUPFAM" id="SSF52172">
    <property type="entry name" value="CheY-like"/>
    <property type="match status" value="1"/>
</dbReference>
<keyword evidence="2" id="KW-0597">Phosphoprotein</keyword>
<accession>L0RD02</accession>
<protein>
    <recommendedName>
        <fullName evidence="1">diguanylate cyclase</fullName>
        <ecNumber evidence="1">2.7.7.65</ecNumber>
    </recommendedName>
</protein>
<dbReference type="PROSITE" id="PS50887">
    <property type="entry name" value="GGDEF"/>
    <property type="match status" value="1"/>
</dbReference>
<dbReference type="SMART" id="SM00267">
    <property type="entry name" value="GGDEF"/>
    <property type="match status" value="1"/>
</dbReference>
<feature type="domain" description="Response regulatory" evidence="3">
    <location>
        <begin position="26"/>
        <end position="142"/>
    </location>
</feature>
<dbReference type="SUPFAM" id="SSF55073">
    <property type="entry name" value="Nucleotide cyclase"/>
    <property type="match status" value="1"/>
</dbReference>
<dbReference type="CDD" id="cd01949">
    <property type="entry name" value="GGDEF"/>
    <property type="match status" value="1"/>
</dbReference>
<dbReference type="GO" id="GO:0000160">
    <property type="term" value="P:phosphorelay signal transduction system"/>
    <property type="evidence" value="ECO:0007669"/>
    <property type="project" value="InterPro"/>
</dbReference>
<dbReference type="InterPro" id="IPR011006">
    <property type="entry name" value="CheY-like_superfamily"/>
</dbReference>
<dbReference type="Gene3D" id="3.40.50.2300">
    <property type="match status" value="1"/>
</dbReference>
<evidence type="ECO:0000313" key="6">
    <source>
        <dbReference type="Proteomes" id="UP000010808"/>
    </source>
</evidence>